<name>A0A6J5NDU8_9CAUD</name>
<sequence>MNLTELCQLPDTTEGNAARRLLWSLWNQHRSVNLWKEVTSLSGAARGELARLIAMSIEAREAALRAIFADAGEFDRIDTHPIA</sequence>
<accession>A0A6J5NDU8</accession>
<proteinExistence type="predicted"/>
<organism evidence="1">
    <name type="scientific">uncultured Caudovirales phage</name>
    <dbReference type="NCBI Taxonomy" id="2100421"/>
    <lineage>
        <taxon>Viruses</taxon>
        <taxon>Duplodnaviria</taxon>
        <taxon>Heunggongvirae</taxon>
        <taxon>Uroviricota</taxon>
        <taxon>Caudoviricetes</taxon>
        <taxon>Peduoviridae</taxon>
        <taxon>Maltschvirus</taxon>
        <taxon>Maltschvirus maltsch</taxon>
    </lineage>
</organism>
<protein>
    <submittedName>
        <fullName evidence="1">Uncharacterized protein</fullName>
    </submittedName>
</protein>
<gene>
    <name evidence="1" type="ORF">UFOVP672_41</name>
</gene>
<reference evidence="1" key="1">
    <citation type="submission" date="2020-04" db="EMBL/GenBank/DDBJ databases">
        <authorList>
            <person name="Chiriac C."/>
            <person name="Salcher M."/>
            <person name="Ghai R."/>
            <person name="Kavagutti S V."/>
        </authorList>
    </citation>
    <scope>NUCLEOTIDE SEQUENCE</scope>
</reference>
<dbReference type="EMBL" id="LR796636">
    <property type="protein sequence ID" value="CAB4155996.1"/>
    <property type="molecule type" value="Genomic_DNA"/>
</dbReference>
<evidence type="ECO:0000313" key="1">
    <source>
        <dbReference type="EMBL" id="CAB4155996.1"/>
    </source>
</evidence>